<reference evidence="4" key="2">
    <citation type="submission" date="2012-11" db="EMBL/GenBank/DDBJ databases">
        <authorList>
            <person name="Kuo A."/>
            <person name="Curtis B.A."/>
            <person name="Tanifuji G."/>
            <person name="Burki F."/>
            <person name="Gruber A."/>
            <person name="Irimia M."/>
            <person name="Maruyama S."/>
            <person name="Arias M.C."/>
            <person name="Ball S.G."/>
            <person name="Gile G.H."/>
            <person name="Hirakawa Y."/>
            <person name="Hopkins J.F."/>
            <person name="Rensing S.A."/>
            <person name="Schmutz J."/>
            <person name="Symeonidi A."/>
            <person name="Elias M."/>
            <person name="Eveleigh R.J."/>
            <person name="Herman E.K."/>
            <person name="Klute M.J."/>
            <person name="Nakayama T."/>
            <person name="Obornik M."/>
            <person name="Reyes-Prieto A."/>
            <person name="Armbrust E.V."/>
            <person name="Aves S.J."/>
            <person name="Beiko R.G."/>
            <person name="Coutinho P."/>
            <person name="Dacks J.B."/>
            <person name="Durnford D.G."/>
            <person name="Fast N.M."/>
            <person name="Green B.R."/>
            <person name="Grisdale C."/>
            <person name="Hempe F."/>
            <person name="Henrissat B."/>
            <person name="Hoppner M.P."/>
            <person name="Ishida K.-I."/>
            <person name="Kim E."/>
            <person name="Koreny L."/>
            <person name="Kroth P.G."/>
            <person name="Liu Y."/>
            <person name="Malik S.-B."/>
            <person name="Maier U.G."/>
            <person name="McRose D."/>
            <person name="Mock T."/>
            <person name="Neilson J.A."/>
            <person name="Onodera N.T."/>
            <person name="Poole A.M."/>
            <person name="Pritham E.J."/>
            <person name="Richards T.A."/>
            <person name="Rocap G."/>
            <person name="Roy S.W."/>
            <person name="Sarai C."/>
            <person name="Schaack S."/>
            <person name="Shirato S."/>
            <person name="Slamovits C.H."/>
            <person name="Spencer D.F."/>
            <person name="Suzuki S."/>
            <person name="Worden A.Z."/>
            <person name="Zauner S."/>
            <person name="Barry K."/>
            <person name="Bell C."/>
            <person name="Bharti A.K."/>
            <person name="Crow J.A."/>
            <person name="Grimwood J."/>
            <person name="Kramer R."/>
            <person name="Lindquist E."/>
            <person name="Lucas S."/>
            <person name="Salamov A."/>
            <person name="McFadden G.I."/>
            <person name="Lane C.E."/>
            <person name="Keeling P.J."/>
            <person name="Gray M.W."/>
            <person name="Grigoriev I.V."/>
            <person name="Archibald J.M."/>
        </authorList>
    </citation>
    <scope>NUCLEOTIDE SEQUENCE</scope>
    <source>
        <strain evidence="4">CCMP2712</strain>
    </source>
</reference>
<sequence>MEGEGGEAGSASSSSSDGEEETAGLQSYFSYVDQLRGKDLAGSEVRQIMENIAESERERKEFIWKKVLLQATRATADPAVPADVKAIFERQVERYSKLLHDVAEARMRDAQLPSQVRPVQEGEGS</sequence>
<dbReference type="EMBL" id="JH992977">
    <property type="protein sequence ID" value="EKX50896.1"/>
    <property type="molecule type" value="Genomic_DNA"/>
</dbReference>
<dbReference type="Proteomes" id="UP000011087">
    <property type="component" value="Unassembled WGS sequence"/>
</dbReference>
<reference evidence="3" key="3">
    <citation type="submission" date="2016-03" db="UniProtKB">
        <authorList>
            <consortium name="EnsemblProtists"/>
        </authorList>
    </citation>
    <scope>IDENTIFICATION</scope>
</reference>
<reference evidence="2 4" key="1">
    <citation type="journal article" date="2012" name="Nature">
        <title>Algal genomes reveal evolutionary mosaicism and the fate of nucleomorphs.</title>
        <authorList>
            <consortium name="DOE Joint Genome Institute"/>
            <person name="Curtis B.A."/>
            <person name="Tanifuji G."/>
            <person name="Burki F."/>
            <person name="Gruber A."/>
            <person name="Irimia M."/>
            <person name="Maruyama S."/>
            <person name="Arias M.C."/>
            <person name="Ball S.G."/>
            <person name="Gile G.H."/>
            <person name="Hirakawa Y."/>
            <person name="Hopkins J.F."/>
            <person name="Kuo A."/>
            <person name="Rensing S.A."/>
            <person name="Schmutz J."/>
            <person name="Symeonidi A."/>
            <person name="Elias M."/>
            <person name="Eveleigh R.J."/>
            <person name="Herman E.K."/>
            <person name="Klute M.J."/>
            <person name="Nakayama T."/>
            <person name="Obornik M."/>
            <person name="Reyes-Prieto A."/>
            <person name="Armbrust E.V."/>
            <person name="Aves S.J."/>
            <person name="Beiko R.G."/>
            <person name="Coutinho P."/>
            <person name="Dacks J.B."/>
            <person name="Durnford D.G."/>
            <person name="Fast N.M."/>
            <person name="Green B.R."/>
            <person name="Grisdale C.J."/>
            <person name="Hempel F."/>
            <person name="Henrissat B."/>
            <person name="Hoppner M.P."/>
            <person name="Ishida K."/>
            <person name="Kim E."/>
            <person name="Koreny L."/>
            <person name="Kroth P.G."/>
            <person name="Liu Y."/>
            <person name="Malik S.B."/>
            <person name="Maier U.G."/>
            <person name="McRose D."/>
            <person name="Mock T."/>
            <person name="Neilson J.A."/>
            <person name="Onodera N.T."/>
            <person name="Poole A.M."/>
            <person name="Pritham E.J."/>
            <person name="Richards T.A."/>
            <person name="Rocap G."/>
            <person name="Roy S.W."/>
            <person name="Sarai C."/>
            <person name="Schaack S."/>
            <person name="Shirato S."/>
            <person name="Slamovits C.H."/>
            <person name="Spencer D.F."/>
            <person name="Suzuki S."/>
            <person name="Worden A.Z."/>
            <person name="Zauner S."/>
            <person name="Barry K."/>
            <person name="Bell C."/>
            <person name="Bharti A.K."/>
            <person name="Crow J.A."/>
            <person name="Grimwood J."/>
            <person name="Kramer R."/>
            <person name="Lindquist E."/>
            <person name="Lucas S."/>
            <person name="Salamov A."/>
            <person name="McFadden G.I."/>
            <person name="Lane C.E."/>
            <person name="Keeling P.J."/>
            <person name="Gray M.W."/>
            <person name="Grigoriev I.V."/>
            <person name="Archibald J.M."/>
        </authorList>
    </citation>
    <scope>NUCLEOTIDE SEQUENCE</scope>
    <source>
        <strain evidence="2 4">CCMP2712</strain>
    </source>
</reference>
<dbReference type="KEGG" id="gtt:GUITHDRAFT_103480"/>
<name>L1JQQ7_GUITC</name>
<proteinExistence type="predicted"/>
<organism evidence="2">
    <name type="scientific">Guillardia theta (strain CCMP2712)</name>
    <name type="common">Cryptophyte</name>
    <dbReference type="NCBI Taxonomy" id="905079"/>
    <lineage>
        <taxon>Eukaryota</taxon>
        <taxon>Cryptophyceae</taxon>
        <taxon>Pyrenomonadales</taxon>
        <taxon>Geminigeraceae</taxon>
        <taxon>Guillardia</taxon>
    </lineage>
</organism>
<feature type="region of interest" description="Disordered" evidence="1">
    <location>
        <begin position="1"/>
        <end position="23"/>
    </location>
</feature>
<dbReference type="GeneID" id="17307574"/>
<dbReference type="EnsemblProtists" id="EKX50896">
    <property type="protein sequence ID" value="EKX50896"/>
    <property type="gene ID" value="GUITHDRAFT_103480"/>
</dbReference>
<accession>L1JQQ7</accession>
<dbReference type="HOGENOM" id="CLU_1996934_0_0_1"/>
<evidence type="ECO:0000313" key="2">
    <source>
        <dbReference type="EMBL" id="EKX50896.1"/>
    </source>
</evidence>
<evidence type="ECO:0000313" key="4">
    <source>
        <dbReference type="Proteomes" id="UP000011087"/>
    </source>
</evidence>
<dbReference type="AlphaFoldDB" id="L1JQQ7"/>
<protein>
    <submittedName>
        <fullName evidence="2 3">Uncharacterized protein</fullName>
    </submittedName>
</protein>
<keyword evidence="4" id="KW-1185">Reference proteome</keyword>
<dbReference type="PaxDb" id="55529-EKX50896"/>
<evidence type="ECO:0000313" key="3">
    <source>
        <dbReference type="EnsemblProtists" id="EKX50896"/>
    </source>
</evidence>
<dbReference type="RefSeq" id="XP_005837876.1">
    <property type="nucleotide sequence ID" value="XM_005837819.1"/>
</dbReference>
<evidence type="ECO:0000256" key="1">
    <source>
        <dbReference type="SAM" id="MobiDB-lite"/>
    </source>
</evidence>
<gene>
    <name evidence="2" type="ORF">GUITHDRAFT_103480</name>
</gene>